<dbReference type="InterPro" id="IPR000917">
    <property type="entry name" value="Sulfatase_N"/>
</dbReference>
<dbReference type="GO" id="GO:0046872">
    <property type="term" value="F:metal ion binding"/>
    <property type="evidence" value="ECO:0007669"/>
    <property type="project" value="UniProtKB-KW"/>
</dbReference>
<comment type="similarity">
    <text evidence="1">Belongs to the sulfatase family.</text>
</comment>
<dbReference type="PROSITE" id="PS51318">
    <property type="entry name" value="TAT"/>
    <property type="match status" value="1"/>
</dbReference>
<dbReference type="PANTHER" id="PTHR42693">
    <property type="entry name" value="ARYLSULFATASE FAMILY MEMBER"/>
    <property type="match status" value="1"/>
</dbReference>
<accession>A0A517QZ02</accession>
<keyword evidence="3 8" id="KW-0378">Hydrolase</keyword>
<feature type="domain" description="Sulfatase N-terminal" evidence="7">
    <location>
        <begin position="33"/>
        <end position="342"/>
    </location>
</feature>
<protein>
    <submittedName>
        <fullName evidence="8">Arylsulfatase</fullName>
        <ecNumber evidence="8">3.1.6.1</ecNumber>
    </submittedName>
</protein>
<proteinExistence type="inferred from homology"/>
<dbReference type="InterPro" id="IPR017850">
    <property type="entry name" value="Alkaline_phosphatase_core_sf"/>
</dbReference>
<sequence precursor="true">MRNRRQFIAIAGATALTAMAPASLLADSETRKPNIIIILADDLGYADVGCYGSKRFKTPNIDALAADGIRFTDFHSNGAVCSPTRAALLTGRYQQRTGITGVVTAKGHRHTGLDLQETTFAEVVKPLGYTTALFGKWHVGYNADYNPVRQGFDEFIGFVSGNVDYHAHLDQTGKEDWWKQDKLSPETGYTTDLITDHGVDFIQHNKDRPFLLYLPHEAPHYPYQGRKDPPRYQPGRGRTKDPVTPAVYKEMIEVMDEGVGRIRKAVVDAGISDNTLIFFFSDNGPAGPGSAGPLRGKKGQIWEGGHRVPAIACWPGRIEKGKTSDLPAMGSDLLPTIAAISGAALPQDVTLDGIDLLPYLFQNKQLSDRPLFWGVRNQLAIRKGDFKLVTDKSFSNPSLYNLSSDLGEKDDIAAAHPELVKDLLSLLKHWYADVNRNVKKRS</sequence>
<gene>
    <name evidence="8" type="primary">atsA_16</name>
    <name evidence="8" type="ORF">Pan189_12260</name>
</gene>
<name>A0A517QZ02_9PLAN</name>
<evidence type="ECO:0000256" key="4">
    <source>
        <dbReference type="ARBA" id="ARBA00022837"/>
    </source>
</evidence>
<dbReference type="PROSITE" id="PS00523">
    <property type="entry name" value="SULFATASE_1"/>
    <property type="match status" value="1"/>
</dbReference>
<dbReference type="InterPro" id="IPR024607">
    <property type="entry name" value="Sulfatase_CS"/>
</dbReference>
<evidence type="ECO:0000313" key="9">
    <source>
        <dbReference type="Proteomes" id="UP000317318"/>
    </source>
</evidence>
<evidence type="ECO:0000256" key="5">
    <source>
        <dbReference type="SAM" id="MobiDB-lite"/>
    </source>
</evidence>
<dbReference type="GO" id="GO:0004065">
    <property type="term" value="F:arylsulfatase activity"/>
    <property type="evidence" value="ECO:0007669"/>
    <property type="project" value="UniProtKB-EC"/>
</dbReference>
<dbReference type="EC" id="3.1.6.1" evidence="8"/>
<evidence type="ECO:0000256" key="3">
    <source>
        <dbReference type="ARBA" id="ARBA00022801"/>
    </source>
</evidence>
<feature type="signal peptide" evidence="6">
    <location>
        <begin position="1"/>
        <end position="26"/>
    </location>
</feature>
<dbReference type="AlphaFoldDB" id="A0A517QZ02"/>
<dbReference type="Gene3D" id="3.30.1120.10">
    <property type="match status" value="1"/>
</dbReference>
<keyword evidence="2" id="KW-0479">Metal-binding</keyword>
<reference evidence="8 9" key="1">
    <citation type="submission" date="2019-02" db="EMBL/GenBank/DDBJ databases">
        <title>Deep-cultivation of Planctomycetes and their phenomic and genomic characterization uncovers novel biology.</title>
        <authorList>
            <person name="Wiegand S."/>
            <person name="Jogler M."/>
            <person name="Boedeker C."/>
            <person name="Pinto D."/>
            <person name="Vollmers J."/>
            <person name="Rivas-Marin E."/>
            <person name="Kohn T."/>
            <person name="Peeters S.H."/>
            <person name="Heuer A."/>
            <person name="Rast P."/>
            <person name="Oberbeckmann S."/>
            <person name="Bunk B."/>
            <person name="Jeske O."/>
            <person name="Meyerdierks A."/>
            <person name="Storesund J.E."/>
            <person name="Kallscheuer N."/>
            <person name="Luecker S."/>
            <person name="Lage O.M."/>
            <person name="Pohl T."/>
            <person name="Merkel B.J."/>
            <person name="Hornburger P."/>
            <person name="Mueller R.-W."/>
            <person name="Bruemmer F."/>
            <person name="Labrenz M."/>
            <person name="Spormann A.M."/>
            <person name="Op den Camp H."/>
            <person name="Overmann J."/>
            <person name="Amann R."/>
            <person name="Jetten M.S.M."/>
            <person name="Mascher T."/>
            <person name="Medema M.H."/>
            <person name="Devos D.P."/>
            <person name="Kaster A.-K."/>
            <person name="Ovreas L."/>
            <person name="Rohde M."/>
            <person name="Galperin M.Y."/>
            <person name="Jogler C."/>
        </authorList>
    </citation>
    <scope>NUCLEOTIDE SEQUENCE [LARGE SCALE GENOMIC DNA]</scope>
    <source>
        <strain evidence="8 9">Pan189</strain>
    </source>
</reference>
<dbReference type="PANTHER" id="PTHR42693:SF53">
    <property type="entry name" value="ENDO-4-O-SULFATASE"/>
    <property type="match status" value="1"/>
</dbReference>
<evidence type="ECO:0000256" key="1">
    <source>
        <dbReference type="ARBA" id="ARBA00008779"/>
    </source>
</evidence>
<dbReference type="Proteomes" id="UP000317318">
    <property type="component" value="Chromosome"/>
</dbReference>
<feature type="chain" id="PRO_5021828519" evidence="6">
    <location>
        <begin position="27"/>
        <end position="442"/>
    </location>
</feature>
<evidence type="ECO:0000259" key="7">
    <source>
        <dbReference type="Pfam" id="PF00884"/>
    </source>
</evidence>
<feature type="region of interest" description="Disordered" evidence="5">
    <location>
        <begin position="223"/>
        <end position="242"/>
    </location>
</feature>
<dbReference type="EMBL" id="CP036268">
    <property type="protein sequence ID" value="QDT36862.1"/>
    <property type="molecule type" value="Genomic_DNA"/>
</dbReference>
<dbReference type="Gene3D" id="3.40.720.10">
    <property type="entry name" value="Alkaline Phosphatase, subunit A"/>
    <property type="match status" value="1"/>
</dbReference>
<keyword evidence="4" id="KW-0106">Calcium</keyword>
<organism evidence="8 9">
    <name type="scientific">Stratiformator vulcanicus</name>
    <dbReference type="NCBI Taxonomy" id="2527980"/>
    <lineage>
        <taxon>Bacteria</taxon>
        <taxon>Pseudomonadati</taxon>
        <taxon>Planctomycetota</taxon>
        <taxon>Planctomycetia</taxon>
        <taxon>Planctomycetales</taxon>
        <taxon>Planctomycetaceae</taxon>
        <taxon>Stratiformator</taxon>
    </lineage>
</organism>
<evidence type="ECO:0000256" key="2">
    <source>
        <dbReference type="ARBA" id="ARBA00022723"/>
    </source>
</evidence>
<dbReference type="SUPFAM" id="SSF53649">
    <property type="entry name" value="Alkaline phosphatase-like"/>
    <property type="match status" value="1"/>
</dbReference>
<evidence type="ECO:0000313" key="8">
    <source>
        <dbReference type="EMBL" id="QDT36862.1"/>
    </source>
</evidence>
<dbReference type="InterPro" id="IPR006311">
    <property type="entry name" value="TAT_signal"/>
</dbReference>
<evidence type="ECO:0000256" key="6">
    <source>
        <dbReference type="SAM" id="SignalP"/>
    </source>
</evidence>
<dbReference type="KEGG" id="svp:Pan189_12260"/>
<dbReference type="InterPro" id="IPR050738">
    <property type="entry name" value="Sulfatase"/>
</dbReference>
<dbReference type="OrthoDB" id="9783154at2"/>
<keyword evidence="6" id="KW-0732">Signal</keyword>
<dbReference type="Pfam" id="PF00884">
    <property type="entry name" value="Sulfatase"/>
    <property type="match status" value="1"/>
</dbReference>
<dbReference type="RefSeq" id="WP_145363032.1">
    <property type="nucleotide sequence ID" value="NZ_CP036268.1"/>
</dbReference>
<keyword evidence="9" id="KW-1185">Reference proteome</keyword>